<evidence type="ECO:0000256" key="1">
    <source>
        <dbReference type="SAM" id="MobiDB-lite"/>
    </source>
</evidence>
<protein>
    <submittedName>
        <fullName evidence="2">Uncharacterized protein</fullName>
    </submittedName>
</protein>
<organism evidence="2 3">
    <name type="scientific">Cladophialophora bantiana (strain ATCC 10958 / CBS 173.52 / CDC B-1940 / NIH 8579)</name>
    <name type="common">Xylohypha bantiana</name>
    <dbReference type="NCBI Taxonomy" id="1442370"/>
    <lineage>
        <taxon>Eukaryota</taxon>
        <taxon>Fungi</taxon>
        <taxon>Dikarya</taxon>
        <taxon>Ascomycota</taxon>
        <taxon>Pezizomycotina</taxon>
        <taxon>Eurotiomycetes</taxon>
        <taxon>Chaetothyriomycetidae</taxon>
        <taxon>Chaetothyriales</taxon>
        <taxon>Herpotrichiellaceae</taxon>
        <taxon>Cladophialophora</taxon>
    </lineage>
</organism>
<dbReference type="EMBL" id="KN846982">
    <property type="protein sequence ID" value="KIW97053.1"/>
    <property type="molecule type" value="Genomic_DNA"/>
</dbReference>
<feature type="region of interest" description="Disordered" evidence="1">
    <location>
        <begin position="35"/>
        <end position="64"/>
    </location>
</feature>
<dbReference type="HOGENOM" id="CLU_015771_2_0_1"/>
<dbReference type="PANTHER" id="PTHR37540">
    <property type="entry name" value="TRANSCRIPTION FACTOR (ACR-2), PUTATIVE-RELATED-RELATED"/>
    <property type="match status" value="1"/>
</dbReference>
<dbReference type="VEuPathDB" id="FungiDB:Z519_02445"/>
<dbReference type="AlphaFoldDB" id="A0A0D2HUK4"/>
<keyword evidence="3" id="KW-1185">Reference proteome</keyword>
<dbReference type="PANTHER" id="PTHR37540:SF5">
    <property type="entry name" value="TRANSCRIPTION FACTOR DOMAIN-CONTAINING PROTEIN"/>
    <property type="match status" value="1"/>
</dbReference>
<dbReference type="OrthoDB" id="3469466at2759"/>
<sequence>MKLLFIPCDGEGQARKTVSDEGVTRTQHAAREYHKKAKLRRARNKGQLAHDTRKSTKSNSTTPTDELAVLELKAERQSPIQILLGSSRSDPFNTIGDPDAPLYVHEMLDHAISCHYSEMCLTDGGGLNAARTEIMQSVMYSPVAWYTIIFAGATHNAYQYGDRGTTKQNEQLRLVYKTKAIKSLLDYIQENGDKVSEEALLSMITLASHGSGENLKGHDSYRRQKLPFLSHLHDVDYYASMDIGMEHLTAVYAIVDRRGGLRTLQRKSLAIVVQVCDILTSWRELQRPHFNLLAPTKWHIRKRSHQPDAVAQAMLETLTTGFHRLIGDGYTSVDHLVEIADFTSIFSADFDQLLRCYDLPEKQRPLHTPNMALVRYMRWCVLHDILMLPENSTTDDENFPEHVVYQICRHILFAYAVFVVVPMPPRTNLHAKIAERLRRLLVSAVKVGIPSQLPDLFFCAVAWGWMCTEKAVGYRKLEKLLGSFTTLLEFTVVRRKPDSWPIVEEIMKSFLWMEAYCEGPGQKFWAGACGQAEEDLKGEASP</sequence>
<dbReference type="GeneID" id="27695373"/>
<dbReference type="Proteomes" id="UP000053789">
    <property type="component" value="Unassembled WGS sequence"/>
</dbReference>
<accession>A0A0D2HUK4</accession>
<proteinExistence type="predicted"/>
<dbReference type="RefSeq" id="XP_016623722.1">
    <property type="nucleotide sequence ID" value="XM_016760201.1"/>
</dbReference>
<reference evidence="2" key="1">
    <citation type="submission" date="2015-01" db="EMBL/GenBank/DDBJ databases">
        <title>The Genome Sequence of Cladophialophora bantiana CBS 173.52.</title>
        <authorList>
            <consortium name="The Broad Institute Genomics Platform"/>
            <person name="Cuomo C."/>
            <person name="de Hoog S."/>
            <person name="Gorbushina A."/>
            <person name="Stielow B."/>
            <person name="Teixiera M."/>
            <person name="Abouelleil A."/>
            <person name="Chapman S.B."/>
            <person name="Priest M."/>
            <person name="Young S.K."/>
            <person name="Wortman J."/>
            <person name="Nusbaum C."/>
            <person name="Birren B."/>
        </authorList>
    </citation>
    <scope>NUCLEOTIDE SEQUENCE [LARGE SCALE GENOMIC DNA]</scope>
    <source>
        <strain evidence="2">CBS 173.52</strain>
    </source>
</reference>
<feature type="compositionally biased region" description="Basic residues" evidence="1">
    <location>
        <begin position="35"/>
        <end position="44"/>
    </location>
</feature>
<evidence type="ECO:0000313" key="3">
    <source>
        <dbReference type="Proteomes" id="UP000053789"/>
    </source>
</evidence>
<gene>
    <name evidence="2" type="ORF">Z519_02445</name>
</gene>
<evidence type="ECO:0000313" key="2">
    <source>
        <dbReference type="EMBL" id="KIW97053.1"/>
    </source>
</evidence>
<name>A0A0D2HUK4_CLAB1</name>